<gene>
    <name evidence="2" type="ORF">M747DRAFT_332809</name>
</gene>
<dbReference type="EMBL" id="KZ851923">
    <property type="protein sequence ID" value="RDH18478.1"/>
    <property type="molecule type" value="Genomic_DNA"/>
</dbReference>
<dbReference type="InterPro" id="IPR001466">
    <property type="entry name" value="Beta-lactam-related"/>
</dbReference>
<dbReference type="PANTHER" id="PTHR43283:SF3">
    <property type="entry name" value="BETA-LACTAMASE FAMILY PROTEIN (AFU_ORTHOLOGUE AFUA_5G07500)"/>
    <property type="match status" value="1"/>
</dbReference>
<dbReference type="Gene3D" id="3.40.710.10">
    <property type="entry name" value="DD-peptidase/beta-lactamase superfamily"/>
    <property type="match status" value="1"/>
</dbReference>
<evidence type="ECO:0000259" key="1">
    <source>
        <dbReference type="Pfam" id="PF00144"/>
    </source>
</evidence>
<sequence>MACAGPDRDLPGVVAMVVDKNGDQVFAHAAGQRGHGHDHLGPMQIDTLFWIASCTKLITGIACMQLVERGVLTLDDTEIVQRHCPELRHVRVLQPDGRLVEKQRDITLRMLLSHTEGFLQPLIHQPGEAWEYGISVDWAGFLLERVTGQTLHEYMQQHIFQPLRLTHISMIPNEANQAKLACMHQRVSNGQLYVRKEHPLQRSLAIGLYPNDSPSSFCFSGGAGCFSTAHDYYRILSTLLNNGTCPLIGTQLLSRETVDEMFRNQIPHLAPLNGKHMPAAKPELTTAATGLQPTVDGNRQGWGLTFLLSGGDTGRSIGTAQWTGLPNLRWWCDRENGVAGIFCAQILPFGDLKAFSLAEEIERQVYAGLSEAQRGRPGYIRLEHFLVIFGHVVETGV</sequence>
<dbReference type="PANTHER" id="PTHR43283">
    <property type="entry name" value="BETA-LACTAMASE-RELATED"/>
    <property type="match status" value="1"/>
</dbReference>
<evidence type="ECO:0000313" key="2">
    <source>
        <dbReference type="EMBL" id="RDH18478.1"/>
    </source>
</evidence>
<name>A0A370BVR6_ASPNG</name>
<organism evidence="2 3">
    <name type="scientific">Aspergillus niger ATCC 13496</name>
    <dbReference type="NCBI Taxonomy" id="1353008"/>
    <lineage>
        <taxon>Eukaryota</taxon>
        <taxon>Fungi</taxon>
        <taxon>Dikarya</taxon>
        <taxon>Ascomycota</taxon>
        <taxon>Pezizomycotina</taxon>
        <taxon>Eurotiomycetes</taxon>
        <taxon>Eurotiomycetidae</taxon>
        <taxon>Eurotiales</taxon>
        <taxon>Aspergillaceae</taxon>
        <taxon>Aspergillus</taxon>
        <taxon>Aspergillus subgen. Circumdati</taxon>
    </lineage>
</organism>
<feature type="domain" description="Beta-lactamase-related" evidence="1">
    <location>
        <begin position="8"/>
        <end position="347"/>
    </location>
</feature>
<dbReference type="SUPFAM" id="SSF56601">
    <property type="entry name" value="beta-lactamase/transpeptidase-like"/>
    <property type="match status" value="1"/>
</dbReference>
<dbReference type="Proteomes" id="UP000253845">
    <property type="component" value="Unassembled WGS sequence"/>
</dbReference>
<evidence type="ECO:0000313" key="3">
    <source>
        <dbReference type="Proteomes" id="UP000253845"/>
    </source>
</evidence>
<dbReference type="InterPro" id="IPR012338">
    <property type="entry name" value="Beta-lactam/transpept-like"/>
</dbReference>
<reference evidence="2 3" key="1">
    <citation type="submission" date="2018-07" db="EMBL/GenBank/DDBJ databases">
        <title>Section-level genome sequencing of Aspergillus section Nigri to investigate inter- and intra-species variation.</title>
        <authorList>
            <consortium name="DOE Joint Genome Institute"/>
            <person name="Vesth T.C."/>
            <person name="Nybo J.L."/>
            <person name="Theobald S."/>
            <person name="Frisvad J.C."/>
            <person name="Larsen T.O."/>
            <person name="Nielsen K.F."/>
            <person name="Hoof J.B."/>
            <person name="Brandl J."/>
            <person name="Salamov A."/>
            <person name="Riley R."/>
            <person name="Gladden J.M."/>
            <person name="Phatale P."/>
            <person name="Nielsen M.T."/>
            <person name="Lyhne E.K."/>
            <person name="Kogle M.E."/>
            <person name="Strasser K."/>
            <person name="McDonnell E."/>
            <person name="Barry K."/>
            <person name="Clum A."/>
            <person name="Chen C."/>
            <person name="Nolan M."/>
            <person name="Sandor L."/>
            <person name="Kuo A."/>
            <person name="Lipzen A."/>
            <person name="Hainaut M."/>
            <person name="Drula E."/>
            <person name="Tsang A."/>
            <person name="Magnuson J.K."/>
            <person name="Henrissat B."/>
            <person name="Wiebenga A."/>
            <person name="Simmons B.A."/>
            <person name="Makela M.R."/>
            <person name="De vries R.P."/>
            <person name="Grigoriev I.V."/>
            <person name="Mortensen U.H."/>
            <person name="Baker S.E."/>
            <person name="Andersen M.R."/>
        </authorList>
    </citation>
    <scope>NUCLEOTIDE SEQUENCE [LARGE SCALE GENOMIC DNA]</scope>
    <source>
        <strain evidence="2 3">ATCC 13496</strain>
    </source>
</reference>
<protein>
    <submittedName>
        <fullName evidence="2">Beta-lactamase/transpeptidase-like protein</fullName>
    </submittedName>
</protein>
<dbReference type="Pfam" id="PF00144">
    <property type="entry name" value="Beta-lactamase"/>
    <property type="match status" value="1"/>
</dbReference>
<accession>A0A370BVR6</accession>
<proteinExistence type="predicted"/>
<dbReference type="AlphaFoldDB" id="A0A370BVR6"/>
<dbReference type="VEuPathDB" id="FungiDB:M747DRAFT_332809"/>
<dbReference type="InterPro" id="IPR050789">
    <property type="entry name" value="Diverse_Enzym_Activities"/>
</dbReference>